<dbReference type="Gene3D" id="3.90.780.10">
    <property type="entry name" value="5'-Nucleotidase, C-terminal domain"/>
    <property type="match status" value="1"/>
</dbReference>
<dbReference type="GO" id="GO:0008253">
    <property type="term" value="F:5'-nucleotidase activity"/>
    <property type="evidence" value="ECO:0007669"/>
    <property type="project" value="TreeGrafter"/>
</dbReference>
<evidence type="ECO:0000256" key="4">
    <source>
        <dbReference type="ARBA" id="ARBA00022801"/>
    </source>
</evidence>
<feature type="domain" description="5'-Nucleotidase C-terminal" evidence="7">
    <location>
        <begin position="338"/>
        <end position="501"/>
    </location>
</feature>
<evidence type="ECO:0000259" key="6">
    <source>
        <dbReference type="Pfam" id="PF00149"/>
    </source>
</evidence>
<dbReference type="InterPro" id="IPR004843">
    <property type="entry name" value="Calcineurin-like_PHP"/>
</dbReference>
<dbReference type="GO" id="GO:0000166">
    <property type="term" value="F:nucleotide binding"/>
    <property type="evidence" value="ECO:0007669"/>
    <property type="project" value="UniProtKB-KW"/>
</dbReference>
<keyword evidence="2" id="KW-0479">Metal-binding</keyword>
<feature type="signal peptide" evidence="5">
    <location>
        <begin position="1"/>
        <end position="19"/>
    </location>
</feature>
<dbReference type="Pfam" id="PF00149">
    <property type="entry name" value="Metallophos"/>
    <property type="match status" value="1"/>
</dbReference>
<dbReference type="SUPFAM" id="SSF56300">
    <property type="entry name" value="Metallo-dependent phosphatases"/>
    <property type="match status" value="1"/>
</dbReference>
<dbReference type="AlphaFoldDB" id="A0A8B8HW71"/>
<dbReference type="InterPro" id="IPR029052">
    <property type="entry name" value="Metallo-depent_PP-like"/>
</dbReference>
<dbReference type="Pfam" id="PF02872">
    <property type="entry name" value="5_nucleotid_C"/>
    <property type="match status" value="1"/>
</dbReference>
<evidence type="ECO:0000256" key="3">
    <source>
        <dbReference type="ARBA" id="ARBA00022729"/>
    </source>
</evidence>
<evidence type="ECO:0000256" key="2">
    <source>
        <dbReference type="ARBA" id="ARBA00022723"/>
    </source>
</evidence>
<dbReference type="PANTHER" id="PTHR11575:SF32">
    <property type="entry name" value="APYRASE-LIKE PROTEIN"/>
    <property type="match status" value="1"/>
</dbReference>
<reference evidence="9" key="1">
    <citation type="submission" date="2025-08" db="UniProtKB">
        <authorList>
            <consortium name="RefSeq"/>
        </authorList>
    </citation>
    <scope>IDENTIFICATION</scope>
    <source>
        <tissue evidence="9">Whole body</tissue>
    </source>
</reference>
<protein>
    <submittedName>
        <fullName evidence="9">Apyrase-like</fullName>
    </submittedName>
</protein>
<proteinExistence type="inferred from homology"/>
<organism evidence="8 9">
    <name type="scientific">Vanessa tameamea</name>
    <name type="common">Kamehameha butterfly</name>
    <dbReference type="NCBI Taxonomy" id="334116"/>
    <lineage>
        <taxon>Eukaryota</taxon>
        <taxon>Metazoa</taxon>
        <taxon>Ecdysozoa</taxon>
        <taxon>Arthropoda</taxon>
        <taxon>Hexapoda</taxon>
        <taxon>Insecta</taxon>
        <taxon>Pterygota</taxon>
        <taxon>Neoptera</taxon>
        <taxon>Endopterygota</taxon>
        <taxon>Lepidoptera</taxon>
        <taxon>Glossata</taxon>
        <taxon>Ditrysia</taxon>
        <taxon>Papilionoidea</taxon>
        <taxon>Nymphalidae</taxon>
        <taxon>Nymphalinae</taxon>
        <taxon>Vanessa</taxon>
    </lineage>
</organism>
<dbReference type="RefSeq" id="XP_026489103.2">
    <property type="nucleotide sequence ID" value="XM_026633318.2"/>
</dbReference>
<dbReference type="OrthoDB" id="7722975at2759"/>
<sequence>MLRLFFISFLLFISDFVNCGVFKRDLFKLDIVHYNDFHARFEETTVSYPVCISNDTSCLGGYARLYHEIKTLLKEKPDALLLNAGDTFQGTYWYTLLKWNITQRFINLLPNDAHTIGNHEFDDGIAGLAPYLAALQAPVVVANIDTSLEPALDGLYKPHIILERNGRKIGIFGLITSETKTSSNAENVIFLDPIKTAQKEAKILKDQGVNIIILLSHCGLNIDKQIASTVGENIDIIVGGHSHSLLWNGKSPSNEYISGPYPVLVRTESNPRHQVLIVTAACFTKYLGNLTVYFDKEGHLKDFEGEPVFLNRSIPEDPDIKALLQPYTDDLHEIVNEVVGFVDDEFLTDDCGSKECAIGDFFADAFLYSTKELKVSNLTHVSFVLRNMIRGSIPKGEITRGEVINALPFTNTVVTFSLLGKYLIDAFKNCMSTSWIAKPFQGPWMPQVSGMRLKLNLTNELTVEVLVKEGEDYVPLEPEMEYQVTTMSFISKGGNGFGMLSKYGKNMASIGKDSDVLENYIRKVTPITPTLDNRLIVIN</sequence>
<dbReference type="Gene3D" id="3.60.21.10">
    <property type="match status" value="1"/>
</dbReference>
<evidence type="ECO:0000259" key="7">
    <source>
        <dbReference type="Pfam" id="PF02872"/>
    </source>
</evidence>
<name>A0A8B8HW71_VANTA</name>
<dbReference type="OMA" id="ETGMAWQ"/>
<keyword evidence="4 5" id="KW-0378">Hydrolase</keyword>
<feature type="domain" description="Calcineurin-like phosphoesterase" evidence="6">
    <location>
        <begin position="31"/>
        <end position="244"/>
    </location>
</feature>
<dbReference type="GO" id="GO:0006196">
    <property type="term" value="P:AMP catabolic process"/>
    <property type="evidence" value="ECO:0007669"/>
    <property type="project" value="TreeGrafter"/>
</dbReference>
<keyword evidence="3 5" id="KW-0732">Signal</keyword>
<dbReference type="PANTHER" id="PTHR11575">
    <property type="entry name" value="5'-NUCLEOTIDASE-RELATED"/>
    <property type="match status" value="1"/>
</dbReference>
<evidence type="ECO:0000313" key="9">
    <source>
        <dbReference type="RefSeq" id="XP_026489103.2"/>
    </source>
</evidence>
<feature type="chain" id="PRO_5044949204" evidence="5">
    <location>
        <begin position="20"/>
        <end position="539"/>
    </location>
</feature>
<dbReference type="GO" id="GO:0046872">
    <property type="term" value="F:metal ion binding"/>
    <property type="evidence" value="ECO:0007669"/>
    <property type="project" value="UniProtKB-KW"/>
</dbReference>
<dbReference type="GeneID" id="113395661"/>
<dbReference type="SUPFAM" id="SSF55816">
    <property type="entry name" value="5'-nucleotidase (syn. UDP-sugar hydrolase), C-terminal domain"/>
    <property type="match status" value="1"/>
</dbReference>
<dbReference type="PRINTS" id="PR01607">
    <property type="entry name" value="APYRASEFAMLY"/>
</dbReference>
<keyword evidence="8" id="KW-1185">Reference proteome</keyword>
<comment type="similarity">
    <text evidence="1 5">Belongs to the 5'-nucleotidase family.</text>
</comment>
<dbReference type="InterPro" id="IPR008334">
    <property type="entry name" value="5'-Nucleotdase_C"/>
</dbReference>
<dbReference type="InterPro" id="IPR006179">
    <property type="entry name" value="5_nucleotidase/apyrase"/>
</dbReference>
<gene>
    <name evidence="9" type="primary">LOC113395661</name>
</gene>
<evidence type="ECO:0000256" key="1">
    <source>
        <dbReference type="ARBA" id="ARBA00006654"/>
    </source>
</evidence>
<dbReference type="InterPro" id="IPR036907">
    <property type="entry name" value="5'-Nucleotdase_C_sf"/>
</dbReference>
<evidence type="ECO:0000256" key="5">
    <source>
        <dbReference type="RuleBase" id="RU362119"/>
    </source>
</evidence>
<dbReference type="CDD" id="cd07409">
    <property type="entry name" value="MPP_CD73_N"/>
    <property type="match status" value="1"/>
</dbReference>
<keyword evidence="5" id="KW-0547">Nucleotide-binding</keyword>
<accession>A0A8B8HW71</accession>
<dbReference type="GO" id="GO:0005886">
    <property type="term" value="C:plasma membrane"/>
    <property type="evidence" value="ECO:0007669"/>
    <property type="project" value="TreeGrafter"/>
</dbReference>
<dbReference type="Proteomes" id="UP001652626">
    <property type="component" value="Chromosome 21"/>
</dbReference>
<evidence type="ECO:0000313" key="8">
    <source>
        <dbReference type="Proteomes" id="UP001652626"/>
    </source>
</evidence>